<sequence>MLHAELLAQIPLFEGLSDGDREGLAQRLTERSYERGKVVFAKGDRGSSMFIVLSGQVQIFLPAESADAPRIVLKDYGFGEYFGELALFDDKPRSASVEAIEDAVLLELTREHLGEHLMKSKNAAIAILSDMAARLRETNELLGQRAAKDVVKEIEENLTWGERLADKVADLNGSWAFILFLMFLTIGWAVFNSPSLPGRPFDEYPFQFYNLFLAILVALQGPLIVMSQNRQTLKDRKQAETDYRVNLKNELGIERLIRELSVFRSETAKRLEYLERLARSERIRAELPNKNAPNPPGGSWVADPSDARSKVPSPEGTRDG</sequence>
<dbReference type="PROSITE" id="PS00889">
    <property type="entry name" value="CNMP_BINDING_2"/>
    <property type="match status" value="1"/>
</dbReference>
<dbReference type="InterPro" id="IPR018490">
    <property type="entry name" value="cNMP-bd_dom_sf"/>
</dbReference>
<dbReference type="InterPro" id="IPR018488">
    <property type="entry name" value="cNMP-bd_CS"/>
</dbReference>
<feature type="transmembrane region" description="Helical" evidence="2">
    <location>
        <begin position="206"/>
        <end position="226"/>
    </location>
</feature>
<dbReference type="Pfam" id="PF06210">
    <property type="entry name" value="DUF1003"/>
    <property type="match status" value="1"/>
</dbReference>
<evidence type="ECO:0000256" key="2">
    <source>
        <dbReference type="SAM" id="Phobius"/>
    </source>
</evidence>
<dbReference type="RefSeq" id="WP_394826366.1">
    <property type="nucleotide sequence ID" value="NZ_CP089984.1"/>
</dbReference>
<dbReference type="PRINTS" id="PR00103">
    <property type="entry name" value="CAMPKINASE"/>
</dbReference>
<dbReference type="InterPro" id="IPR014710">
    <property type="entry name" value="RmlC-like_jellyroll"/>
</dbReference>
<evidence type="ECO:0000313" key="4">
    <source>
        <dbReference type="EMBL" id="WXB16736.1"/>
    </source>
</evidence>
<keyword evidence="2" id="KW-0472">Membrane</keyword>
<dbReference type="InterPro" id="IPR010406">
    <property type="entry name" value="DUF1003"/>
</dbReference>
<dbReference type="InterPro" id="IPR000595">
    <property type="entry name" value="cNMP-bd_dom"/>
</dbReference>
<evidence type="ECO:0000313" key="5">
    <source>
        <dbReference type="Proteomes" id="UP001370348"/>
    </source>
</evidence>
<dbReference type="Gene3D" id="2.60.120.10">
    <property type="entry name" value="Jelly Rolls"/>
    <property type="match status" value="1"/>
</dbReference>
<dbReference type="PANTHER" id="PTHR41386:SF1">
    <property type="entry name" value="MEMBRANE PROTEIN"/>
    <property type="match status" value="1"/>
</dbReference>
<dbReference type="SMART" id="SM00100">
    <property type="entry name" value="cNMP"/>
    <property type="match status" value="1"/>
</dbReference>
<protein>
    <submittedName>
        <fullName evidence="4">DUF1003 domain-containing protein</fullName>
    </submittedName>
</protein>
<dbReference type="CDD" id="cd00038">
    <property type="entry name" value="CAP_ED"/>
    <property type="match status" value="1"/>
</dbReference>
<feature type="region of interest" description="Disordered" evidence="1">
    <location>
        <begin position="285"/>
        <end position="320"/>
    </location>
</feature>
<keyword evidence="2" id="KW-0812">Transmembrane</keyword>
<feature type="domain" description="Cyclic nucleotide-binding" evidence="3">
    <location>
        <begin position="12"/>
        <end position="134"/>
    </location>
</feature>
<name>A0ABZ2M5F9_9BACT</name>
<dbReference type="SUPFAM" id="SSF51206">
    <property type="entry name" value="cAMP-binding domain-like"/>
    <property type="match status" value="1"/>
</dbReference>
<dbReference type="EMBL" id="CP089984">
    <property type="protein sequence ID" value="WXB16736.1"/>
    <property type="molecule type" value="Genomic_DNA"/>
</dbReference>
<feature type="transmembrane region" description="Helical" evidence="2">
    <location>
        <begin position="173"/>
        <end position="191"/>
    </location>
</feature>
<accession>A0ABZ2M5F9</accession>
<dbReference type="Pfam" id="PF00027">
    <property type="entry name" value="cNMP_binding"/>
    <property type="match status" value="1"/>
</dbReference>
<gene>
    <name evidence="4" type="ORF">LZC94_05530</name>
</gene>
<keyword evidence="2" id="KW-1133">Transmembrane helix</keyword>
<proteinExistence type="predicted"/>
<organism evidence="4 5">
    <name type="scientific">Pendulispora albinea</name>
    <dbReference type="NCBI Taxonomy" id="2741071"/>
    <lineage>
        <taxon>Bacteria</taxon>
        <taxon>Pseudomonadati</taxon>
        <taxon>Myxococcota</taxon>
        <taxon>Myxococcia</taxon>
        <taxon>Myxococcales</taxon>
        <taxon>Sorangiineae</taxon>
        <taxon>Pendulisporaceae</taxon>
        <taxon>Pendulispora</taxon>
    </lineage>
</organism>
<evidence type="ECO:0000259" key="3">
    <source>
        <dbReference type="PROSITE" id="PS50042"/>
    </source>
</evidence>
<keyword evidence="5" id="KW-1185">Reference proteome</keyword>
<dbReference type="PROSITE" id="PS50042">
    <property type="entry name" value="CNMP_BINDING_3"/>
    <property type="match status" value="1"/>
</dbReference>
<evidence type="ECO:0000256" key="1">
    <source>
        <dbReference type="SAM" id="MobiDB-lite"/>
    </source>
</evidence>
<reference evidence="4 5" key="1">
    <citation type="submission" date="2021-12" db="EMBL/GenBank/DDBJ databases">
        <title>Discovery of the Pendulisporaceae a myxobacterial family with distinct sporulation behavior and unique specialized metabolism.</title>
        <authorList>
            <person name="Garcia R."/>
            <person name="Popoff A."/>
            <person name="Bader C.D."/>
            <person name="Loehr J."/>
            <person name="Walesch S."/>
            <person name="Walt C."/>
            <person name="Boldt J."/>
            <person name="Bunk B."/>
            <person name="Haeckl F.J.F.P.J."/>
            <person name="Gunesch A.P."/>
            <person name="Birkelbach J."/>
            <person name="Nuebel U."/>
            <person name="Pietschmann T."/>
            <person name="Bach T."/>
            <person name="Mueller R."/>
        </authorList>
    </citation>
    <scope>NUCLEOTIDE SEQUENCE [LARGE SCALE GENOMIC DNA]</scope>
    <source>
        <strain evidence="4 5">MSr11954</strain>
    </source>
</reference>
<dbReference type="Proteomes" id="UP001370348">
    <property type="component" value="Chromosome"/>
</dbReference>
<dbReference type="PANTHER" id="PTHR41386">
    <property type="entry name" value="INTEGRAL MEMBRANE PROTEIN-RELATED"/>
    <property type="match status" value="1"/>
</dbReference>